<organism evidence="1 2">
    <name type="scientific">Nephila pilipes</name>
    <name type="common">Giant wood spider</name>
    <name type="synonym">Nephila maculata</name>
    <dbReference type="NCBI Taxonomy" id="299642"/>
    <lineage>
        <taxon>Eukaryota</taxon>
        <taxon>Metazoa</taxon>
        <taxon>Ecdysozoa</taxon>
        <taxon>Arthropoda</taxon>
        <taxon>Chelicerata</taxon>
        <taxon>Arachnida</taxon>
        <taxon>Araneae</taxon>
        <taxon>Araneomorphae</taxon>
        <taxon>Entelegynae</taxon>
        <taxon>Araneoidea</taxon>
        <taxon>Nephilidae</taxon>
        <taxon>Nephila</taxon>
    </lineage>
</organism>
<evidence type="ECO:0000313" key="1">
    <source>
        <dbReference type="EMBL" id="GFS64421.1"/>
    </source>
</evidence>
<sequence length="18" mass="1791">MPGGLGMDWTIDASEGPG</sequence>
<protein>
    <submittedName>
        <fullName evidence="1">Uncharacterized protein</fullName>
    </submittedName>
</protein>
<evidence type="ECO:0000313" key="2">
    <source>
        <dbReference type="Proteomes" id="UP000887013"/>
    </source>
</evidence>
<proteinExistence type="predicted"/>
<comment type="caution">
    <text evidence="1">The sequence shown here is derived from an EMBL/GenBank/DDBJ whole genome shotgun (WGS) entry which is preliminary data.</text>
</comment>
<dbReference type="EMBL" id="BMAW01094249">
    <property type="protein sequence ID" value="GFS64421.1"/>
    <property type="molecule type" value="Genomic_DNA"/>
</dbReference>
<name>A0A8X6K481_NEPPI</name>
<accession>A0A8X6K481</accession>
<feature type="non-terminal residue" evidence="1">
    <location>
        <position position="18"/>
    </location>
</feature>
<dbReference type="Proteomes" id="UP000887013">
    <property type="component" value="Unassembled WGS sequence"/>
</dbReference>
<dbReference type="AlphaFoldDB" id="A0A8X6K481"/>
<keyword evidence="2" id="KW-1185">Reference proteome</keyword>
<reference evidence="1" key="1">
    <citation type="submission" date="2020-08" db="EMBL/GenBank/DDBJ databases">
        <title>Multicomponent nature underlies the extraordinary mechanical properties of spider dragline silk.</title>
        <authorList>
            <person name="Kono N."/>
            <person name="Nakamura H."/>
            <person name="Mori M."/>
            <person name="Yoshida Y."/>
            <person name="Ohtoshi R."/>
            <person name="Malay A.D."/>
            <person name="Moran D.A.P."/>
            <person name="Tomita M."/>
            <person name="Numata K."/>
            <person name="Arakawa K."/>
        </authorList>
    </citation>
    <scope>NUCLEOTIDE SEQUENCE</scope>
</reference>
<gene>
    <name evidence="1" type="ORF">NPIL_107241</name>
</gene>